<evidence type="ECO:0000313" key="2">
    <source>
        <dbReference type="EMBL" id="PPU60774.1"/>
    </source>
</evidence>
<comment type="caution">
    <text evidence="2">The sequence shown here is derived from an EMBL/GenBank/DDBJ whole genome shotgun (WGS) entry which is preliminary data.</text>
</comment>
<dbReference type="AlphaFoldDB" id="A0A2S7CGW7"/>
<accession>A0A2S7CGW7</accession>
<dbReference type="EMBL" id="JBJGBS010000014">
    <property type="protein sequence ID" value="MFO3704442.1"/>
    <property type="molecule type" value="Genomic_DNA"/>
</dbReference>
<protein>
    <submittedName>
        <fullName evidence="2">Uncharacterized protein</fullName>
    </submittedName>
</protein>
<reference evidence="1 4" key="2">
    <citation type="submission" date="2024-11" db="EMBL/GenBank/DDBJ databases">
        <title>Genome sequencing of Xanthomonas codiaei.</title>
        <authorList>
            <person name="Studholme D.J."/>
        </authorList>
    </citation>
    <scope>NUCLEOTIDE SEQUENCE [LARGE SCALE GENOMIC DNA]</scope>
    <source>
        <strain evidence="1 4">NCPPB 4350</strain>
    </source>
</reference>
<gene>
    <name evidence="1" type="ORF">ACI6Q5_05520</name>
    <name evidence="2" type="ORF">XcodCFBP4690_16980</name>
</gene>
<keyword evidence="4" id="KW-1185">Reference proteome</keyword>
<evidence type="ECO:0000313" key="1">
    <source>
        <dbReference type="EMBL" id="MFO3704442.1"/>
    </source>
</evidence>
<dbReference type="EMBL" id="MDEC01000027">
    <property type="protein sequence ID" value="PPU60774.1"/>
    <property type="molecule type" value="Genomic_DNA"/>
</dbReference>
<evidence type="ECO:0000313" key="4">
    <source>
        <dbReference type="Proteomes" id="UP001637990"/>
    </source>
</evidence>
<name>A0A2S7CGW7_9XANT</name>
<dbReference type="Proteomes" id="UP000237872">
    <property type="component" value="Unassembled WGS sequence"/>
</dbReference>
<dbReference type="Proteomes" id="UP001637990">
    <property type="component" value="Unassembled WGS sequence"/>
</dbReference>
<dbReference type="RefSeq" id="WP_104542749.1">
    <property type="nucleotide sequence ID" value="NZ_JBJGBS010000014.1"/>
</dbReference>
<proteinExistence type="predicted"/>
<sequence>MKVDFAGWDTDLLAKRIRIRAKKDTDLGYPDSGRVSAAANERNQLRKRIYIIYIGLHAKPLIYHAGP</sequence>
<reference evidence="2 3" key="1">
    <citation type="submission" date="2016-08" db="EMBL/GenBank/DDBJ databases">
        <authorList>
            <person name="Seilhamer J.J."/>
        </authorList>
    </citation>
    <scope>NUCLEOTIDE SEQUENCE [LARGE SCALE GENOMIC DNA]</scope>
    <source>
        <strain evidence="2 3">CFBP4690</strain>
    </source>
</reference>
<evidence type="ECO:0000313" key="3">
    <source>
        <dbReference type="Proteomes" id="UP000237872"/>
    </source>
</evidence>
<organism evidence="2 3">
    <name type="scientific">Xanthomonas codiaei</name>
    <dbReference type="NCBI Taxonomy" id="56463"/>
    <lineage>
        <taxon>Bacteria</taxon>
        <taxon>Pseudomonadati</taxon>
        <taxon>Pseudomonadota</taxon>
        <taxon>Gammaproteobacteria</taxon>
        <taxon>Lysobacterales</taxon>
        <taxon>Lysobacteraceae</taxon>
        <taxon>Xanthomonas</taxon>
    </lineage>
</organism>